<accession>Q5QQM1</accession>
<reference evidence="1" key="1">
    <citation type="journal article" date="2005" name="Microbiology (Mosc.)">
        <title>Molecular analysis of the anaerobic rumen fungus Orpinomyces - insights into an AT-rich genome.</title>
        <authorList>
            <person name="Nicholson M.J."/>
            <person name="Theodorou M.K."/>
            <person name="Brookman J.L."/>
        </authorList>
    </citation>
    <scope>NUCLEOTIDE SEQUENCE</scope>
    <source>
        <strain evidence="1">OUS1</strain>
    </source>
</reference>
<dbReference type="AlphaFoldDB" id="Q5QQM1"/>
<organism evidence="1">
    <name type="scientific">Orpinomyces sp. OUS1</name>
    <dbReference type="NCBI Taxonomy" id="301046"/>
    <lineage>
        <taxon>Eukaryota</taxon>
        <taxon>Fungi</taxon>
        <taxon>Fungi incertae sedis</taxon>
        <taxon>Chytridiomycota</taxon>
        <taxon>Chytridiomycota incertae sedis</taxon>
        <taxon>Neocallimastigomycetes</taxon>
        <taxon>Neocallimastigales</taxon>
        <taxon>Neocallimastigaceae</taxon>
        <taxon>Orpinomyces</taxon>
    </lineage>
</organism>
<reference evidence="1" key="2">
    <citation type="journal article" name="Microbiology (Mosc.)">
        <title>Molecular analysis of the anaerobic rumen fungus Orpinomyces - insights into an AT-rich genome.</title>
        <authorList>
            <person name="Nicholson M.J."/>
            <person name="Theodorou M.K."/>
            <person name="Brookman J.L."/>
        </authorList>
    </citation>
    <scope>NUCLEOTIDE SEQUENCE</scope>
    <source>
        <strain evidence="1">OUS1</strain>
    </source>
</reference>
<sequence>NSLGYETFKELLISNFGDTKELKYVLIEQLLNLKQHHLGKAALFTIEF</sequence>
<protein>
    <submittedName>
        <fullName evidence="1">Uncharacterized protein</fullName>
    </submittedName>
</protein>
<dbReference type="EMBL" id="AJ864638">
    <property type="protein sequence ID" value="CAI29568.1"/>
    <property type="molecule type" value="Genomic_DNA"/>
</dbReference>
<proteinExistence type="predicted"/>
<feature type="non-terminal residue" evidence="1">
    <location>
        <position position="1"/>
    </location>
</feature>
<name>Q5QQM1_9FUNG</name>
<evidence type="ECO:0000313" key="1">
    <source>
        <dbReference type="EMBL" id="CAI29568.1"/>
    </source>
</evidence>
<feature type="non-terminal residue" evidence="1">
    <location>
        <position position="48"/>
    </location>
</feature>